<protein>
    <recommendedName>
        <fullName evidence="6">Serpentine receptor class gamma</fullName>
    </recommendedName>
</protein>
<feature type="transmembrane region" description="Helical" evidence="6">
    <location>
        <begin position="102"/>
        <end position="124"/>
    </location>
</feature>
<keyword evidence="4 6" id="KW-1133">Transmembrane helix</keyword>
<comment type="similarity">
    <text evidence="2 6">Belongs to the nematode receptor-like protein srg family.</text>
</comment>
<evidence type="ECO:0000256" key="4">
    <source>
        <dbReference type="ARBA" id="ARBA00022989"/>
    </source>
</evidence>
<dbReference type="EnsemblMetazoa" id="PPA38907.1">
    <property type="protein sequence ID" value="PPA38907.1"/>
    <property type="gene ID" value="WBGene00277276"/>
</dbReference>
<evidence type="ECO:0000256" key="5">
    <source>
        <dbReference type="ARBA" id="ARBA00023136"/>
    </source>
</evidence>
<evidence type="ECO:0000256" key="1">
    <source>
        <dbReference type="ARBA" id="ARBA00004141"/>
    </source>
</evidence>
<reference evidence="7" key="2">
    <citation type="submission" date="2022-06" db="UniProtKB">
        <authorList>
            <consortium name="EnsemblMetazoa"/>
        </authorList>
    </citation>
    <scope>IDENTIFICATION</scope>
    <source>
        <strain evidence="7">PS312</strain>
    </source>
</reference>
<dbReference type="SUPFAM" id="SSF81321">
    <property type="entry name" value="Family A G protein-coupled receptor-like"/>
    <property type="match status" value="1"/>
</dbReference>
<keyword evidence="3 6" id="KW-0812">Transmembrane</keyword>
<accession>A0A8R1YXM5</accession>
<feature type="transmembrane region" description="Helical" evidence="6">
    <location>
        <begin position="188"/>
        <end position="215"/>
    </location>
</feature>
<keyword evidence="5 6" id="KW-0472">Membrane</keyword>
<keyword evidence="8" id="KW-1185">Reference proteome</keyword>
<dbReference type="AlphaFoldDB" id="A0A2A6BCT3"/>
<reference evidence="8" key="1">
    <citation type="journal article" date="2008" name="Nat. Genet.">
        <title>The Pristionchus pacificus genome provides a unique perspective on nematode lifestyle and parasitism.</title>
        <authorList>
            <person name="Dieterich C."/>
            <person name="Clifton S.W."/>
            <person name="Schuster L.N."/>
            <person name="Chinwalla A."/>
            <person name="Delehaunty K."/>
            <person name="Dinkelacker I."/>
            <person name="Fulton L."/>
            <person name="Fulton R."/>
            <person name="Godfrey J."/>
            <person name="Minx P."/>
            <person name="Mitreva M."/>
            <person name="Roeseler W."/>
            <person name="Tian H."/>
            <person name="Witte H."/>
            <person name="Yang S.P."/>
            <person name="Wilson R.K."/>
            <person name="Sommer R.J."/>
        </authorList>
    </citation>
    <scope>NUCLEOTIDE SEQUENCE [LARGE SCALE GENOMIC DNA]</scope>
    <source>
        <strain evidence="8">PS312</strain>
    </source>
</reference>
<sequence>MMDPKLALVGGGLLIVALIFYFALVRRENQPVTLLAASGVYGILCILGYDFKWNWDLPTSVIQRALSSITAIGHTIAKYFVCLNRYFAIRHYNLSDNWNRSTVVLMLVAQFVIPILVVIPLAFAQPNANGIGWGPSYLLTIVQSLSAVIYGSYVIVGSILTAMSAKHLRSLMHSASEKNKTMAVRQEILILFYSIVLFISHSLKCIQQILFIAMANVPEVQATSLMLYPYINELAVFTSPIMMLLISSKLRRLLWSWYTRPCFGRKKSITVNPFSKTQDTIRF</sequence>
<feature type="transmembrane region" description="Helical" evidence="6">
    <location>
        <begin position="136"/>
        <end position="162"/>
    </location>
</feature>
<evidence type="ECO:0000313" key="7">
    <source>
        <dbReference type="EnsemblMetazoa" id="PPA38907.1"/>
    </source>
</evidence>
<evidence type="ECO:0000313" key="8">
    <source>
        <dbReference type="Proteomes" id="UP000005239"/>
    </source>
</evidence>
<evidence type="ECO:0000256" key="3">
    <source>
        <dbReference type="ARBA" id="ARBA00022692"/>
    </source>
</evidence>
<dbReference type="Proteomes" id="UP000005239">
    <property type="component" value="Unassembled WGS sequence"/>
</dbReference>
<dbReference type="Pfam" id="PF02118">
    <property type="entry name" value="Srg"/>
    <property type="match status" value="1"/>
</dbReference>
<feature type="transmembrane region" description="Helical" evidence="6">
    <location>
        <begin position="227"/>
        <end position="246"/>
    </location>
</feature>
<dbReference type="PANTHER" id="PTHR31552">
    <property type="entry name" value="SERPENTINE RECEPTOR CLASS GAMMA"/>
    <property type="match status" value="1"/>
</dbReference>
<dbReference type="GO" id="GO:0016020">
    <property type="term" value="C:membrane"/>
    <property type="evidence" value="ECO:0007669"/>
    <property type="project" value="UniProtKB-SubCell"/>
</dbReference>
<accession>A0A2A6BCT3</accession>
<dbReference type="GO" id="GO:0007606">
    <property type="term" value="P:sensory perception of chemical stimulus"/>
    <property type="evidence" value="ECO:0007669"/>
    <property type="project" value="UniProtKB-UniRule"/>
</dbReference>
<evidence type="ECO:0000256" key="2">
    <source>
        <dbReference type="ARBA" id="ARBA00005692"/>
    </source>
</evidence>
<organism evidence="7 8">
    <name type="scientific">Pristionchus pacificus</name>
    <name type="common">Parasitic nematode worm</name>
    <dbReference type="NCBI Taxonomy" id="54126"/>
    <lineage>
        <taxon>Eukaryota</taxon>
        <taxon>Metazoa</taxon>
        <taxon>Ecdysozoa</taxon>
        <taxon>Nematoda</taxon>
        <taxon>Chromadorea</taxon>
        <taxon>Rhabditida</taxon>
        <taxon>Rhabditina</taxon>
        <taxon>Diplogasteromorpha</taxon>
        <taxon>Diplogasteroidea</taxon>
        <taxon>Neodiplogasteridae</taxon>
        <taxon>Pristionchus</taxon>
    </lineage>
</organism>
<name>A0A2A6BCT3_PRIPA</name>
<feature type="transmembrane region" description="Helical" evidence="6">
    <location>
        <begin position="6"/>
        <end position="25"/>
    </location>
</feature>
<proteinExistence type="inferred from homology"/>
<comment type="subcellular location">
    <subcellularLocation>
        <location evidence="1">Membrane</location>
        <topology evidence="1">Multi-pass membrane protein</topology>
    </subcellularLocation>
</comment>
<feature type="transmembrane region" description="Helical" evidence="6">
    <location>
        <begin position="61"/>
        <end position="81"/>
    </location>
</feature>
<dbReference type="InterPro" id="IPR000609">
    <property type="entry name" value="7TM_GPCR_serpentine_rcpt_Srg"/>
</dbReference>
<gene>
    <name evidence="7" type="primary">WBGene00277276</name>
</gene>
<dbReference type="PANTHER" id="PTHR31552:SF31">
    <property type="entry name" value="SERPENTINE RECEPTOR CLASS GAMMA"/>
    <property type="match status" value="1"/>
</dbReference>
<feature type="transmembrane region" description="Helical" evidence="6">
    <location>
        <begin position="32"/>
        <end position="49"/>
    </location>
</feature>
<dbReference type="GO" id="GO:0004888">
    <property type="term" value="F:transmembrane signaling receptor activity"/>
    <property type="evidence" value="ECO:0007669"/>
    <property type="project" value="InterPro"/>
</dbReference>
<evidence type="ECO:0000256" key="6">
    <source>
        <dbReference type="RuleBase" id="RU280813"/>
    </source>
</evidence>